<dbReference type="GO" id="GO:0015833">
    <property type="term" value="P:peptide transport"/>
    <property type="evidence" value="ECO:0007669"/>
    <property type="project" value="TreeGrafter"/>
</dbReference>
<dbReference type="GO" id="GO:0043190">
    <property type="term" value="C:ATP-binding cassette (ABC) transporter complex"/>
    <property type="evidence" value="ECO:0007669"/>
    <property type="project" value="InterPro"/>
</dbReference>
<name>A0A3N1ZV80_9ACTN</name>
<dbReference type="Gene3D" id="3.10.105.10">
    <property type="entry name" value="Dipeptide-binding Protein, Domain 3"/>
    <property type="match status" value="1"/>
</dbReference>
<dbReference type="AlphaFoldDB" id="A0A3N1ZV80"/>
<dbReference type="SUPFAM" id="SSF53850">
    <property type="entry name" value="Periplasmic binding protein-like II"/>
    <property type="match status" value="1"/>
</dbReference>
<dbReference type="PANTHER" id="PTHR30290:SF9">
    <property type="entry name" value="OLIGOPEPTIDE-BINDING PROTEIN APPA"/>
    <property type="match status" value="1"/>
</dbReference>
<dbReference type="CDD" id="cd00995">
    <property type="entry name" value="PBP2_NikA_DppA_OppA_like"/>
    <property type="match status" value="1"/>
</dbReference>
<organism evidence="5 6">
    <name type="scientific">Luteococcus japonicus</name>
    <dbReference type="NCBI Taxonomy" id="33984"/>
    <lineage>
        <taxon>Bacteria</taxon>
        <taxon>Bacillati</taxon>
        <taxon>Actinomycetota</taxon>
        <taxon>Actinomycetes</taxon>
        <taxon>Propionibacteriales</taxon>
        <taxon>Propionibacteriaceae</taxon>
        <taxon>Luteococcus</taxon>
    </lineage>
</organism>
<evidence type="ECO:0000313" key="5">
    <source>
        <dbReference type="EMBL" id="ROR54745.1"/>
    </source>
</evidence>
<reference evidence="5 6" key="1">
    <citation type="submission" date="2018-11" db="EMBL/GenBank/DDBJ databases">
        <title>Sequencing the genomes of 1000 actinobacteria strains.</title>
        <authorList>
            <person name="Klenk H.-P."/>
        </authorList>
    </citation>
    <scope>NUCLEOTIDE SEQUENCE [LARGE SCALE GENOMIC DNA]</scope>
    <source>
        <strain evidence="5 6">DSM 10546</strain>
    </source>
</reference>
<sequence length="539" mass="58334">MTNDFFPSATRRDFLRLGGALAAAATFAGGLSACGATPADQAKGSSSGAAQPKADGTITAAISYELGTNGFDPMTTSAALCLAANWHTMEGLTEILPTGTREVYPAVAKELPKKVDDTTYEAVIREGATFHDGTPVTADDVVHSFQRVLDPANESMYVQFLTFLDGVTKKDDKTVTIKLKHAFSLVNERLAVVKIVPKSASTKDAKAFDAKPIGTGPWKMTDNSATSKELVFERFDGYKGSHPAKAAKMVWKVMPDEATRTNAMTSKAVQAMDLVPDLSIQTLKGAATVESVQGFSVLFAMFNCGSEPFKDVRNRQAFLYAIDMEKVIKTAYLGNATPATSFLDEAHPAYQKASTVYSFDAEKAKKLFAETGLKKIRLLCTDHGWVKKATPLIKEALEAAGISVDFAEKKSPDVYNTIDGKPEAYDAVIAPGDPSVFGADPDLLMRWWYSNPTWADSRMHWKGQESFTKVQALLDEAVKQTGEEQKATWGTAFNLLSETVPLYPLMHRKSTTAFDAASLADFKPIALTGLSFIDVASSK</sequence>
<evidence type="ECO:0000256" key="1">
    <source>
        <dbReference type="ARBA" id="ARBA00005695"/>
    </source>
</evidence>
<dbReference type="PROSITE" id="PS51318">
    <property type="entry name" value="TAT"/>
    <property type="match status" value="1"/>
</dbReference>
<dbReference type="Gene3D" id="3.40.190.10">
    <property type="entry name" value="Periplasmic binding protein-like II"/>
    <property type="match status" value="1"/>
</dbReference>
<dbReference type="RefSeq" id="WP_123575761.1">
    <property type="nucleotide sequence ID" value="NZ_RKHG01000001.1"/>
</dbReference>
<dbReference type="Pfam" id="PF00496">
    <property type="entry name" value="SBP_bac_5"/>
    <property type="match status" value="1"/>
</dbReference>
<dbReference type="GO" id="GO:1904680">
    <property type="term" value="F:peptide transmembrane transporter activity"/>
    <property type="evidence" value="ECO:0007669"/>
    <property type="project" value="TreeGrafter"/>
</dbReference>
<dbReference type="InterPro" id="IPR006311">
    <property type="entry name" value="TAT_signal"/>
</dbReference>
<evidence type="ECO:0000256" key="3">
    <source>
        <dbReference type="ARBA" id="ARBA00022729"/>
    </source>
</evidence>
<dbReference type="InterPro" id="IPR039424">
    <property type="entry name" value="SBP_5"/>
</dbReference>
<dbReference type="InterPro" id="IPR030678">
    <property type="entry name" value="Peptide/Ni-bd"/>
</dbReference>
<proteinExistence type="inferred from homology"/>
<dbReference type="EMBL" id="RKHG01000001">
    <property type="protein sequence ID" value="ROR54745.1"/>
    <property type="molecule type" value="Genomic_DNA"/>
</dbReference>
<dbReference type="PANTHER" id="PTHR30290">
    <property type="entry name" value="PERIPLASMIC BINDING COMPONENT OF ABC TRANSPORTER"/>
    <property type="match status" value="1"/>
</dbReference>
<dbReference type="PIRSF" id="PIRSF002741">
    <property type="entry name" value="MppA"/>
    <property type="match status" value="1"/>
</dbReference>
<evidence type="ECO:0000259" key="4">
    <source>
        <dbReference type="Pfam" id="PF00496"/>
    </source>
</evidence>
<keyword evidence="2" id="KW-0813">Transport</keyword>
<comment type="similarity">
    <text evidence="1">Belongs to the bacterial solute-binding protein 5 family.</text>
</comment>
<comment type="caution">
    <text evidence="5">The sequence shown here is derived from an EMBL/GenBank/DDBJ whole genome shotgun (WGS) entry which is preliminary data.</text>
</comment>
<dbReference type="Proteomes" id="UP000275749">
    <property type="component" value="Unassembled WGS sequence"/>
</dbReference>
<dbReference type="InterPro" id="IPR000914">
    <property type="entry name" value="SBP_5_dom"/>
</dbReference>
<gene>
    <name evidence="5" type="ORF">EDD41_1974</name>
</gene>
<protein>
    <submittedName>
        <fullName evidence="5">Peptide/nickel transport system substrate-binding protein</fullName>
    </submittedName>
</protein>
<accession>A0A3N1ZV80</accession>
<evidence type="ECO:0000313" key="6">
    <source>
        <dbReference type="Proteomes" id="UP000275749"/>
    </source>
</evidence>
<keyword evidence="3" id="KW-0732">Signal</keyword>
<evidence type="ECO:0000256" key="2">
    <source>
        <dbReference type="ARBA" id="ARBA00022448"/>
    </source>
</evidence>
<dbReference type="GO" id="GO:0042597">
    <property type="term" value="C:periplasmic space"/>
    <property type="evidence" value="ECO:0007669"/>
    <property type="project" value="UniProtKB-ARBA"/>
</dbReference>
<feature type="domain" description="Solute-binding protein family 5" evidence="4">
    <location>
        <begin position="102"/>
        <end position="461"/>
    </location>
</feature>